<gene>
    <name evidence="2" type="ORF">EV682_102361</name>
    <name evidence="1" type="ORF">NCTC11159_01886</name>
</gene>
<dbReference type="EMBL" id="UGHR01000001">
    <property type="protein sequence ID" value="STQ90819.1"/>
    <property type="molecule type" value="Genomic_DNA"/>
</dbReference>
<dbReference type="Proteomes" id="UP000255108">
    <property type="component" value="Unassembled WGS sequence"/>
</dbReference>
<sequence length="137" mass="15584">MKKYANNSPEAMARVLVMQMVCDGNFNPEELEELEHLHVYEAIGISRKGFIQVLQDYCNDISDEADEDGRISLINRERIDLILDNVSDPKKRLHVAAMALDLSKSDQIINDAELAVFGHMLNHWHLTLDSLQSAFES</sequence>
<dbReference type="SUPFAM" id="SSF158682">
    <property type="entry name" value="TerB-like"/>
    <property type="match status" value="1"/>
</dbReference>
<dbReference type="Proteomes" id="UP000295794">
    <property type="component" value="Unassembled WGS sequence"/>
</dbReference>
<dbReference type="EMBL" id="SMBT01000002">
    <property type="protein sequence ID" value="TCU89449.1"/>
    <property type="molecule type" value="Genomic_DNA"/>
</dbReference>
<keyword evidence="4" id="KW-1185">Reference proteome</keyword>
<proteinExistence type="predicted"/>
<evidence type="ECO:0000313" key="1">
    <source>
        <dbReference type="EMBL" id="STQ90819.1"/>
    </source>
</evidence>
<organism evidence="1 3">
    <name type="scientific">Iodobacter fluviatilis</name>
    <dbReference type="NCBI Taxonomy" id="537"/>
    <lineage>
        <taxon>Bacteria</taxon>
        <taxon>Pseudomonadati</taxon>
        <taxon>Pseudomonadota</taxon>
        <taxon>Betaproteobacteria</taxon>
        <taxon>Neisseriales</taxon>
        <taxon>Chitinibacteraceae</taxon>
        <taxon>Iodobacter</taxon>
    </lineage>
</organism>
<accession>A0A377Q8B7</accession>
<dbReference type="AlphaFoldDB" id="A0A377Q8B7"/>
<protein>
    <recommendedName>
        <fullName evidence="5">Co-chaperone DjlA N-terminal domain-containing protein</fullName>
    </recommendedName>
</protein>
<evidence type="ECO:0000313" key="3">
    <source>
        <dbReference type="Proteomes" id="UP000255108"/>
    </source>
</evidence>
<evidence type="ECO:0000313" key="2">
    <source>
        <dbReference type="EMBL" id="TCU89449.1"/>
    </source>
</evidence>
<reference evidence="1 3" key="1">
    <citation type="submission" date="2018-06" db="EMBL/GenBank/DDBJ databases">
        <authorList>
            <consortium name="Pathogen Informatics"/>
            <person name="Doyle S."/>
        </authorList>
    </citation>
    <scope>NUCLEOTIDE SEQUENCE [LARGE SCALE GENOMIC DNA]</scope>
    <source>
        <strain evidence="1 3">NCTC11159</strain>
    </source>
</reference>
<dbReference type="Gene3D" id="1.10.3680.10">
    <property type="entry name" value="TerB-like"/>
    <property type="match status" value="1"/>
</dbReference>
<reference evidence="2 4" key="2">
    <citation type="submission" date="2019-03" db="EMBL/GenBank/DDBJ databases">
        <title>Genomic Encyclopedia of Type Strains, Phase IV (KMG-IV): sequencing the most valuable type-strain genomes for metagenomic binning, comparative biology and taxonomic classification.</title>
        <authorList>
            <person name="Goeker M."/>
        </authorList>
    </citation>
    <scope>NUCLEOTIDE SEQUENCE [LARGE SCALE GENOMIC DNA]</scope>
    <source>
        <strain evidence="2 4">DSM 3764</strain>
    </source>
</reference>
<dbReference type="OrthoDB" id="8526975at2"/>
<evidence type="ECO:0000313" key="4">
    <source>
        <dbReference type="Proteomes" id="UP000295794"/>
    </source>
</evidence>
<dbReference type="RefSeq" id="WP_099399242.1">
    <property type="nucleotide sequence ID" value="NZ_CAWOLO010000002.1"/>
</dbReference>
<dbReference type="InterPro" id="IPR029024">
    <property type="entry name" value="TerB-like"/>
</dbReference>
<evidence type="ECO:0008006" key="5">
    <source>
        <dbReference type="Google" id="ProtNLM"/>
    </source>
</evidence>
<name>A0A377Q8B7_9NEIS</name>